<dbReference type="CDD" id="cd08018">
    <property type="entry name" value="M20_Acy1_amhX-like"/>
    <property type="match status" value="1"/>
</dbReference>
<dbReference type="InterPro" id="IPR037484">
    <property type="entry name" value="AmhX-like"/>
</dbReference>
<dbReference type="RefSeq" id="WP_151681200.1">
    <property type="nucleotide sequence ID" value="NZ_BKZP01000019.1"/>
</dbReference>
<reference evidence="3 4" key="1">
    <citation type="submission" date="2019-09" db="EMBL/GenBank/DDBJ databases">
        <title>Draft genome sequence of Bacillus sp. JC-7.</title>
        <authorList>
            <person name="Tanaka N."/>
            <person name="Shiwa Y."/>
            <person name="Fujita N."/>
            <person name="Tanasupawat S."/>
        </authorList>
    </citation>
    <scope>NUCLEOTIDE SEQUENCE [LARGE SCALE GENOMIC DNA]</scope>
    <source>
        <strain evidence="3 4">JC-7</strain>
    </source>
</reference>
<feature type="binding site" evidence="1">
    <location>
        <position position="129"/>
    </location>
    <ligand>
        <name>Mn(2+)</name>
        <dbReference type="ChEBI" id="CHEBI:29035"/>
        <label>2</label>
    </ligand>
</feature>
<proteinExistence type="predicted"/>
<dbReference type="PANTHER" id="PTHR11014">
    <property type="entry name" value="PEPTIDASE M20 FAMILY MEMBER"/>
    <property type="match status" value="1"/>
</dbReference>
<evidence type="ECO:0000313" key="3">
    <source>
        <dbReference type="EMBL" id="GER68698.1"/>
    </source>
</evidence>
<evidence type="ECO:0000259" key="2">
    <source>
        <dbReference type="Pfam" id="PF07687"/>
    </source>
</evidence>
<dbReference type="SUPFAM" id="SSF55031">
    <property type="entry name" value="Bacterial exopeptidase dimerisation domain"/>
    <property type="match status" value="1"/>
</dbReference>
<feature type="binding site" evidence="1">
    <location>
        <position position="348"/>
    </location>
    <ligand>
        <name>Mn(2+)</name>
        <dbReference type="ChEBI" id="CHEBI:29035"/>
        <label>2</label>
    </ligand>
</feature>
<accession>A0A5J4JEF5</accession>
<gene>
    <name evidence="3" type="primary">amhX</name>
    <name evidence="3" type="ORF">BpJC7_00010</name>
</gene>
<dbReference type="InterPro" id="IPR017439">
    <property type="entry name" value="Amidohydrolase"/>
</dbReference>
<dbReference type="Pfam" id="PF07687">
    <property type="entry name" value="M20_dimer"/>
    <property type="match status" value="1"/>
</dbReference>
<evidence type="ECO:0000313" key="4">
    <source>
        <dbReference type="Proteomes" id="UP000391919"/>
    </source>
</evidence>
<comment type="cofactor">
    <cofactor evidence="1">
        <name>Mn(2+)</name>
        <dbReference type="ChEBI" id="CHEBI:29035"/>
    </cofactor>
    <text evidence="1">The Mn(2+) ion enhances activity.</text>
</comment>
<comment type="caution">
    <text evidence="3">The sequence shown here is derived from an EMBL/GenBank/DDBJ whole genome shotgun (WGS) entry which is preliminary data.</text>
</comment>
<name>A0A5J4JEF5_9BACI</name>
<protein>
    <submittedName>
        <fullName evidence="3">Amidohydrolase AmhX</fullName>
    </submittedName>
</protein>
<dbReference type="GO" id="GO:0046872">
    <property type="term" value="F:metal ion binding"/>
    <property type="evidence" value="ECO:0007669"/>
    <property type="project" value="UniProtKB-KW"/>
</dbReference>
<sequence>MNLPQLYNTTLSEEILEIFDDLHAHPELSMEEYRTTQFLKEKLTGLGCRVKTFGDDPGVVAEFGSESPVVGIRADMDALWQEVDGVFRANHSCGHDAHMAMVLGTLMYFKKMNIRPKGTIRYIFQPAEEIGQGAKLMIKKGAVNDLEYLFGVHLRPVQETKNGHASPSILHGASATITGKIIGEDAHASRPHLGTNAIEVAASLVNELAHIHADPLVPHSVKMTQLQAGGTSTNIIPGQAHFSLDLRAQTNEVMEHLIGQVQRAVHTIAEFFNVKIELYVPDYLAAATMNREAADIMAAAIRECLGNDKCDPPLVTTGGEDFHFYAKKRPGLKTTMLGLGCGLTPGLHHPQMAFDRKAILTGVQILSSALLKALDAAN</sequence>
<evidence type="ECO:0000256" key="1">
    <source>
        <dbReference type="PIRSR" id="PIRSR005962-1"/>
    </source>
</evidence>
<keyword evidence="4" id="KW-1185">Reference proteome</keyword>
<keyword evidence="1" id="KW-0464">Manganese</keyword>
<feature type="binding site" evidence="1">
    <location>
        <position position="95"/>
    </location>
    <ligand>
        <name>Mn(2+)</name>
        <dbReference type="ChEBI" id="CHEBI:29035"/>
        <label>2</label>
    </ligand>
</feature>
<dbReference type="Gene3D" id="3.40.630.10">
    <property type="entry name" value="Zn peptidases"/>
    <property type="match status" value="1"/>
</dbReference>
<organism evidence="3 4">
    <name type="scientific">Weizmannia acidilactici</name>
    <dbReference type="NCBI Taxonomy" id="2607726"/>
    <lineage>
        <taxon>Bacteria</taxon>
        <taxon>Bacillati</taxon>
        <taxon>Bacillota</taxon>
        <taxon>Bacilli</taxon>
        <taxon>Bacillales</taxon>
        <taxon>Bacillaceae</taxon>
        <taxon>Heyndrickxia</taxon>
    </lineage>
</organism>
<dbReference type="InterPro" id="IPR002933">
    <property type="entry name" value="Peptidase_M20"/>
</dbReference>
<dbReference type="AlphaFoldDB" id="A0A5J4JEF5"/>
<dbReference type="NCBIfam" id="TIGR01891">
    <property type="entry name" value="amidohydrolases"/>
    <property type="match status" value="1"/>
</dbReference>
<dbReference type="Proteomes" id="UP000391919">
    <property type="component" value="Unassembled WGS sequence"/>
</dbReference>
<dbReference type="EMBL" id="BKZQ01000001">
    <property type="protein sequence ID" value="GER68698.1"/>
    <property type="molecule type" value="Genomic_DNA"/>
</dbReference>
<dbReference type="InterPro" id="IPR011650">
    <property type="entry name" value="Peptidase_M20_dimer"/>
</dbReference>
<feature type="domain" description="Peptidase M20 dimerisation" evidence="2">
    <location>
        <begin position="174"/>
        <end position="267"/>
    </location>
</feature>
<dbReference type="InterPro" id="IPR036264">
    <property type="entry name" value="Bact_exopeptidase_dim_dom"/>
</dbReference>
<dbReference type="GO" id="GO:0016787">
    <property type="term" value="F:hydrolase activity"/>
    <property type="evidence" value="ECO:0007669"/>
    <property type="project" value="InterPro"/>
</dbReference>
<keyword evidence="1" id="KW-0479">Metal-binding</keyword>
<feature type="binding site" evidence="1">
    <location>
        <position position="153"/>
    </location>
    <ligand>
        <name>Mn(2+)</name>
        <dbReference type="ChEBI" id="CHEBI:29035"/>
        <label>2</label>
    </ligand>
</feature>
<dbReference type="SUPFAM" id="SSF53187">
    <property type="entry name" value="Zn-dependent exopeptidases"/>
    <property type="match status" value="1"/>
</dbReference>
<dbReference type="PIRSF" id="PIRSF005962">
    <property type="entry name" value="Pept_M20D_amidohydro"/>
    <property type="match status" value="1"/>
</dbReference>
<feature type="binding site" evidence="1">
    <location>
        <position position="93"/>
    </location>
    <ligand>
        <name>Mn(2+)</name>
        <dbReference type="ChEBI" id="CHEBI:29035"/>
        <label>2</label>
    </ligand>
</feature>
<dbReference type="Pfam" id="PF01546">
    <property type="entry name" value="Peptidase_M20"/>
    <property type="match status" value="1"/>
</dbReference>
<dbReference type="PANTHER" id="PTHR11014:SF122">
    <property type="entry name" value="AMIDOHYDROLASE AMHX"/>
    <property type="match status" value="1"/>
</dbReference>
<dbReference type="Gene3D" id="3.30.70.360">
    <property type="match status" value="1"/>
</dbReference>